<name>A0A0U2ZCC8_9GAMM</name>
<sequence>MNPRINSATRQLLDRNDQYRMADGLSLMTIDKQRNNHELFFAWLHAQGIESAEQVTKACFEQYKVYLCRHISPKTHAQLNATTRRKRAADIRTLFKELAYTGLITEDPLVSARIPKAPRPVVTAFLSEEEIEWLMYQTRPYGLTGLRDRAILECYYGTAARRMEAGKLQLQDVRTDSDKCAILVRKGKGGKGRYTPLYPRTVSWLNAYLNFARPKLAKLNSGTHFFLDNQGKPFNASQLSRLVKKYLLMAGLDVGAACNVLRHSAATHLLQHGADVRCIQEYLGHADISTTQVYLSVTQVQLRETLSRCHPAARSQAMADSKLHDYIREDV</sequence>
<feature type="domain" description="Tyr recombinase" evidence="5">
    <location>
        <begin position="121"/>
        <end position="307"/>
    </location>
</feature>
<keyword evidence="2" id="KW-0229">DNA integration</keyword>
<dbReference type="InterPro" id="IPR050090">
    <property type="entry name" value="Tyrosine_recombinase_XerCD"/>
</dbReference>
<dbReference type="PROSITE" id="PS51898">
    <property type="entry name" value="TYR_RECOMBINASE"/>
    <property type="match status" value="1"/>
</dbReference>
<dbReference type="Pfam" id="PF00589">
    <property type="entry name" value="Phage_integrase"/>
    <property type="match status" value="1"/>
</dbReference>
<dbReference type="InterPro" id="IPR013762">
    <property type="entry name" value="Integrase-like_cat_sf"/>
</dbReference>
<dbReference type="Gene3D" id="1.10.150.130">
    <property type="match status" value="1"/>
</dbReference>
<dbReference type="InterPro" id="IPR011010">
    <property type="entry name" value="DNA_brk_join_enz"/>
</dbReference>
<dbReference type="Proteomes" id="UP000069015">
    <property type="component" value="Chromosome 2"/>
</dbReference>
<dbReference type="GO" id="GO:0007059">
    <property type="term" value="P:chromosome segregation"/>
    <property type="evidence" value="ECO:0007669"/>
    <property type="project" value="UniProtKB-KW"/>
</dbReference>
<dbReference type="PANTHER" id="PTHR30349:SF81">
    <property type="entry name" value="TYROSINE RECOMBINASE XERC"/>
    <property type="match status" value="1"/>
</dbReference>
<evidence type="ECO:0000256" key="1">
    <source>
        <dbReference type="ARBA" id="ARBA00022829"/>
    </source>
</evidence>
<evidence type="ECO:0000259" key="5">
    <source>
        <dbReference type="PROSITE" id="PS51898"/>
    </source>
</evidence>
<dbReference type="PANTHER" id="PTHR30349">
    <property type="entry name" value="PHAGE INTEGRASE-RELATED"/>
    <property type="match status" value="1"/>
</dbReference>
<proteinExistence type="predicted"/>
<evidence type="ECO:0000313" key="6">
    <source>
        <dbReference type="EMBL" id="ALU45441.1"/>
    </source>
</evidence>
<dbReference type="GO" id="GO:0003677">
    <property type="term" value="F:DNA binding"/>
    <property type="evidence" value="ECO:0007669"/>
    <property type="project" value="UniProtKB-KW"/>
</dbReference>
<dbReference type="EMBL" id="CP013612">
    <property type="protein sequence ID" value="ALU45441.1"/>
    <property type="molecule type" value="Genomic_DNA"/>
</dbReference>
<evidence type="ECO:0000256" key="2">
    <source>
        <dbReference type="ARBA" id="ARBA00022908"/>
    </source>
</evidence>
<dbReference type="Gene3D" id="1.10.443.10">
    <property type="entry name" value="Intergrase catalytic core"/>
    <property type="match status" value="1"/>
</dbReference>
<dbReference type="SUPFAM" id="SSF56349">
    <property type="entry name" value="DNA breaking-rejoining enzymes"/>
    <property type="match status" value="1"/>
</dbReference>
<dbReference type="AlphaFoldDB" id="A0A0U2ZCC8"/>
<reference evidence="6 7" key="1">
    <citation type="submission" date="2015-12" db="EMBL/GenBank/DDBJ databases">
        <title>Complete genome sequence of Pseudoalteromonas rubra SCSIO 6842, harboring a conjugative plasmid.</title>
        <authorList>
            <person name="Li B."/>
            <person name="Wang X."/>
        </authorList>
    </citation>
    <scope>NUCLEOTIDE SEQUENCE [LARGE SCALE GENOMIC DNA]</scope>
    <source>
        <strain evidence="6 7">SCSIO 6842</strain>
    </source>
</reference>
<dbReference type="GO" id="GO:0006310">
    <property type="term" value="P:DNA recombination"/>
    <property type="evidence" value="ECO:0007669"/>
    <property type="project" value="UniProtKB-KW"/>
</dbReference>
<evidence type="ECO:0000256" key="3">
    <source>
        <dbReference type="ARBA" id="ARBA00023125"/>
    </source>
</evidence>
<organism evidence="6 7">
    <name type="scientific">Pseudoalteromonas rubra</name>
    <dbReference type="NCBI Taxonomy" id="43658"/>
    <lineage>
        <taxon>Bacteria</taxon>
        <taxon>Pseudomonadati</taxon>
        <taxon>Pseudomonadota</taxon>
        <taxon>Gammaproteobacteria</taxon>
        <taxon>Alteromonadales</taxon>
        <taxon>Pseudoalteromonadaceae</taxon>
        <taxon>Pseudoalteromonas</taxon>
    </lineage>
</organism>
<accession>A0A0U2ZCC8</accession>
<keyword evidence="1" id="KW-0159">Chromosome partition</keyword>
<dbReference type="GO" id="GO:0015074">
    <property type="term" value="P:DNA integration"/>
    <property type="evidence" value="ECO:0007669"/>
    <property type="project" value="UniProtKB-KW"/>
</dbReference>
<gene>
    <name evidence="6" type="ORF">AT705_21085</name>
</gene>
<dbReference type="KEGG" id="prr:AT705_21085"/>
<protein>
    <recommendedName>
        <fullName evidence="5">Tyr recombinase domain-containing protein</fullName>
    </recommendedName>
</protein>
<evidence type="ECO:0000256" key="4">
    <source>
        <dbReference type="ARBA" id="ARBA00023172"/>
    </source>
</evidence>
<evidence type="ECO:0000313" key="7">
    <source>
        <dbReference type="Proteomes" id="UP000069015"/>
    </source>
</evidence>
<dbReference type="InterPro" id="IPR010998">
    <property type="entry name" value="Integrase_recombinase_N"/>
</dbReference>
<keyword evidence="3" id="KW-0238">DNA-binding</keyword>
<dbReference type="InterPro" id="IPR002104">
    <property type="entry name" value="Integrase_catalytic"/>
</dbReference>
<keyword evidence="4" id="KW-0233">DNA recombination</keyword>
<dbReference type="RefSeq" id="WP_058798333.1">
    <property type="nucleotide sequence ID" value="NZ_CP013612.1"/>
</dbReference>